<sequence length="108" mass="11755">AIAKTMPGLCHLAVSGIAFGDDELLAILNGCPLLDSLDLQNCTCQPKLSLTLVKSCHEQIKDVQLPTIYIDDSDDDDDDDDDDGLAYDDDDDGLAYDDDDDDDDMGHF</sequence>
<accession>A0A2K3JNH0</accession>
<dbReference type="AlphaFoldDB" id="A0A2K3JNH0"/>
<feature type="compositionally biased region" description="Acidic residues" evidence="1">
    <location>
        <begin position="71"/>
        <end position="108"/>
    </location>
</feature>
<organism evidence="2 3">
    <name type="scientific">Trifolium pratense</name>
    <name type="common">Red clover</name>
    <dbReference type="NCBI Taxonomy" id="57577"/>
    <lineage>
        <taxon>Eukaryota</taxon>
        <taxon>Viridiplantae</taxon>
        <taxon>Streptophyta</taxon>
        <taxon>Embryophyta</taxon>
        <taxon>Tracheophyta</taxon>
        <taxon>Spermatophyta</taxon>
        <taxon>Magnoliopsida</taxon>
        <taxon>eudicotyledons</taxon>
        <taxon>Gunneridae</taxon>
        <taxon>Pentapetalae</taxon>
        <taxon>rosids</taxon>
        <taxon>fabids</taxon>
        <taxon>Fabales</taxon>
        <taxon>Fabaceae</taxon>
        <taxon>Papilionoideae</taxon>
        <taxon>50 kb inversion clade</taxon>
        <taxon>NPAAA clade</taxon>
        <taxon>Hologalegina</taxon>
        <taxon>IRL clade</taxon>
        <taxon>Trifolieae</taxon>
        <taxon>Trifolium</taxon>
    </lineage>
</organism>
<dbReference type="PANTHER" id="PTHR38926">
    <property type="entry name" value="F-BOX DOMAIN CONTAINING PROTEIN, EXPRESSED"/>
    <property type="match status" value="1"/>
</dbReference>
<evidence type="ECO:0000313" key="3">
    <source>
        <dbReference type="Proteomes" id="UP000236291"/>
    </source>
</evidence>
<dbReference type="InterPro" id="IPR032675">
    <property type="entry name" value="LRR_dom_sf"/>
</dbReference>
<name>A0A2K3JNH0_TRIPR</name>
<reference evidence="2 3" key="1">
    <citation type="journal article" date="2014" name="Am. J. Bot.">
        <title>Genome assembly and annotation for red clover (Trifolium pratense; Fabaceae).</title>
        <authorList>
            <person name="Istvanek J."/>
            <person name="Jaros M."/>
            <person name="Krenek A."/>
            <person name="Repkova J."/>
        </authorList>
    </citation>
    <scope>NUCLEOTIDE SEQUENCE [LARGE SCALE GENOMIC DNA]</scope>
    <source>
        <strain evidence="3">cv. Tatra</strain>
        <tissue evidence="2">Young leaves</tissue>
    </source>
</reference>
<reference evidence="2 3" key="2">
    <citation type="journal article" date="2017" name="Front. Plant Sci.">
        <title>Gene Classification and Mining of Molecular Markers Useful in Red Clover (Trifolium pratense) Breeding.</title>
        <authorList>
            <person name="Istvanek J."/>
            <person name="Dluhosova J."/>
            <person name="Dluhos P."/>
            <person name="Patkova L."/>
            <person name="Nedelnik J."/>
            <person name="Repkova J."/>
        </authorList>
    </citation>
    <scope>NUCLEOTIDE SEQUENCE [LARGE SCALE GENOMIC DNA]</scope>
    <source>
        <strain evidence="3">cv. Tatra</strain>
        <tissue evidence="2">Young leaves</tissue>
    </source>
</reference>
<evidence type="ECO:0000256" key="1">
    <source>
        <dbReference type="SAM" id="MobiDB-lite"/>
    </source>
</evidence>
<protein>
    <submittedName>
        <fullName evidence="2">Uncharacterized protein</fullName>
    </submittedName>
</protein>
<feature type="non-terminal residue" evidence="2">
    <location>
        <position position="1"/>
    </location>
</feature>
<comment type="caution">
    <text evidence="2">The sequence shown here is derived from an EMBL/GenBank/DDBJ whole genome shotgun (WGS) entry which is preliminary data.</text>
</comment>
<dbReference type="Proteomes" id="UP000236291">
    <property type="component" value="Unassembled WGS sequence"/>
</dbReference>
<feature type="region of interest" description="Disordered" evidence="1">
    <location>
        <begin position="67"/>
        <end position="108"/>
    </location>
</feature>
<gene>
    <name evidence="2" type="ORF">L195_g049212</name>
</gene>
<dbReference type="Gene3D" id="3.80.10.10">
    <property type="entry name" value="Ribonuclease Inhibitor"/>
    <property type="match status" value="1"/>
</dbReference>
<evidence type="ECO:0000313" key="2">
    <source>
        <dbReference type="EMBL" id="PNX55582.1"/>
    </source>
</evidence>
<dbReference type="EMBL" id="ASHM01072059">
    <property type="protein sequence ID" value="PNX55582.1"/>
    <property type="molecule type" value="Genomic_DNA"/>
</dbReference>
<dbReference type="STRING" id="57577.A0A2K3JNH0"/>
<proteinExistence type="predicted"/>
<dbReference type="PANTHER" id="PTHR38926:SF2">
    <property type="entry name" value="F-BOX_LRR-REPEAT PROTEIN 21-RELATED"/>
    <property type="match status" value="1"/>
</dbReference>